<reference evidence="2 3" key="1">
    <citation type="submission" date="2019-03" db="EMBL/GenBank/DDBJ databases">
        <title>Sequencing 23 genomes of Wallemia ichthyophaga.</title>
        <authorList>
            <person name="Gostincar C."/>
        </authorList>
    </citation>
    <scope>NUCLEOTIDE SEQUENCE [LARGE SCALE GENOMIC DNA]</scope>
    <source>
        <strain evidence="2 3">EXF-5753</strain>
    </source>
</reference>
<comment type="caution">
    <text evidence="2">The sequence shown here is derived from an EMBL/GenBank/DDBJ whole genome shotgun (WGS) entry which is preliminary data.</text>
</comment>
<feature type="compositionally biased region" description="Polar residues" evidence="1">
    <location>
        <begin position="572"/>
        <end position="585"/>
    </location>
</feature>
<name>A0A4T0FM74_9BASI</name>
<feature type="compositionally biased region" description="Low complexity" evidence="1">
    <location>
        <begin position="531"/>
        <end position="544"/>
    </location>
</feature>
<feature type="compositionally biased region" description="Basic and acidic residues" evidence="1">
    <location>
        <begin position="896"/>
        <end position="905"/>
    </location>
</feature>
<feature type="compositionally biased region" description="Basic and acidic residues" evidence="1">
    <location>
        <begin position="244"/>
        <end position="264"/>
    </location>
</feature>
<dbReference type="AlphaFoldDB" id="A0A4T0FM74"/>
<dbReference type="Proteomes" id="UP000310189">
    <property type="component" value="Unassembled WGS sequence"/>
</dbReference>
<feature type="region of interest" description="Disordered" evidence="1">
    <location>
        <begin position="126"/>
        <end position="155"/>
    </location>
</feature>
<protein>
    <submittedName>
        <fullName evidence="2">Uncharacterized protein</fullName>
    </submittedName>
</protein>
<evidence type="ECO:0000313" key="3">
    <source>
        <dbReference type="Proteomes" id="UP000310189"/>
    </source>
</evidence>
<feature type="compositionally biased region" description="Polar residues" evidence="1">
    <location>
        <begin position="598"/>
        <end position="607"/>
    </location>
</feature>
<accession>A0A4T0FM74</accession>
<sequence length="905" mass="100180">MASFNRLALAAALLEYDGTNKARESALFAPAPITGSQNKFAKFDAEMGEHSDTESSVDMLGVKTPSEVITKKTDIAKSVEAYRAGFDTPYPAQQREEEEEEEHKQNKTLTQDTLNLDSWGLDDFLVKSTSDELPPPPPLRPKPGEARASKNRTLSDAANFSDIAAVAYHTSELPVRARDDSSLADMPLFRDTSAVDLAKEAQSGADDHPSRERAQSSLGFYRDARSDFTLPPFDFTSKFDPKNTDAAASEHRKSVDSYHSDIPPHLRPTQPKQDNVRTVSRSTLLRPKTLVMPAPLQGSLDDINVHRDDLDLHHIPTELGVPLPMALKRARAHNRHTALAMNRASIAVPLNSKSDQGVSFANRNSRASVFAPTAASSHAQGPYVGSSAGLPTAQTEGEQAQLYDERLEDEYDLAIVRARKMREMEMSEMQPGTIFGSSLMDDIDSRKQAQKEKRRFFRGDERPQTLTADGRASSVHVPTRMQSVFGVDELWQRDQAKAEAIEAAERAEAERQQRIAYEKEQRKLSKKNNKKSMMSMKGSASKQSLPQTPLTDTTDKENALVASESYDDENVSPPQAVTPSMQNDTVLGVSKWFDESDSGSTRLPSGRQSRDFDPMQFARPKRNTQWRHAPRKSIVPSSSRAPDGSLPPVELLNQSAELENSDDEDDLPISSIVRSRTQEKELLAQSMAQDEDSEDERPLSTFIRPSRTPSEQVLMPKIHVELPGDVERQAEEEDDEDDVPLGLKHPHMNVQQDDDDDDVALGMRPSAAAFQQRSSMMHPSASRNSQISFGYPGSHMSWNPAAMGGYPQMPMGGMPGMPGMPGMSMPMQAPPMGGFGTPYGVYPGMGMDPMMMSQMSQMQLSQMPQMPQMSVPNLAAGPPVHNVEEKQTKKMNSVDQWRRDVQNEA</sequence>
<feature type="region of interest" description="Disordered" evidence="1">
    <location>
        <begin position="83"/>
        <end position="113"/>
    </location>
</feature>
<proteinExistence type="predicted"/>
<feature type="compositionally biased region" description="Low complexity" evidence="1">
    <location>
        <begin position="861"/>
        <end position="870"/>
    </location>
</feature>
<feature type="region of interest" description="Disordered" evidence="1">
    <location>
        <begin position="861"/>
        <end position="905"/>
    </location>
</feature>
<dbReference type="EMBL" id="SPNW01000026">
    <property type="protein sequence ID" value="TIA89562.1"/>
    <property type="molecule type" value="Genomic_DNA"/>
</dbReference>
<organism evidence="2 3">
    <name type="scientific">Wallemia hederae</name>
    <dbReference type="NCBI Taxonomy" id="1540922"/>
    <lineage>
        <taxon>Eukaryota</taxon>
        <taxon>Fungi</taxon>
        <taxon>Dikarya</taxon>
        <taxon>Basidiomycota</taxon>
        <taxon>Wallemiomycotina</taxon>
        <taxon>Wallemiomycetes</taxon>
        <taxon>Wallemiales</taxon>
        <taxon>Wallemiaceae</taxon>
        <taxon>Wallemia</taxon>
    </lineage>
</organism>
<feature type="region of interest" description="Disordered" evidence="1">
    <location>
        <begin position="372"/>
        <end position="396"/>
    </location>
</feature>
<evidence type="ECO:0000256" key="1">
    <source>
        <dbReference type="SAM" id="MobiDB-lite"/>
    </source>
</evidence>
<feature type="compositionally biased region" description="Basic residues" evidence="1">
    <location>
        <begin position="619"/>
        <end position="631"/>
    </location>
</feature>
<feature type="region of interest" description="Disordered" evidence="1">
    <location>
        <begin position="516"/>
        <end position="712"/>
    </location>
</feature>
<evidence type="ECO:0000313" key="2">
    <source>
        <dbReference type="EMBL" id="TIA89562.1"/>
    </source>
</evidence>
<keyword evidence="3" id="KW-1185">Reference proteome</keyword>
<feature type="compositionally biased region" description="Polar residues" evidence="1">
    <location>
        <begin position="270"/>
        <end position="279"/>
    </location>
</feature>
<dbReference type="OrthoDB" id="2564267at2759"/>
<gene>
    <name evidence="2" type="ORF">E3P99_02035</name>
</gene>
<feature type="region of interest" description="Disordered" evidence="1">
    <location>
        <begin position="244"/>
        <end position="279"/>
    </location>
</feature>